<evidence type="ECO:0000313" key="2">
    <source>
        <dbReference type="Proteomes" id="UP000267027"/>
    </source>
</evidence>
<reference evidence="1 2" key="2">
    <citation type="submission" date="2018-11" db="EMBL/GenBank/DDBJ databases">
        <authorList>
            <consortium name="Pathogen Informatics"/>
        </authorList>
    </citation>
    <scope>NUCLEOTIDE SEQUENCE [LARGE SCALE GENOMIC DNA]</scope>
    <source>
        <strain evidence="1 2">Costa Rica</strain>
    </source>
</reference>
<dbReference type="AlphaFoldDB" id="A0A0R3PJU5"/>
<evidence type="ECO:0000313" key="3">
    <source>
        <dbReference type="WBParaSite" id="ACOC_0000477801-mRNA-1"/>
    </source>
</evidence>
<protein>
    <submittedName>
        <fullName evidence="1 3">Uncharacterized protein</fullName>
    </submittedName>
</protein>
<dbReference type="EMBL" id="UYYA01003830">
    <property type="protein sequence ID" value="VDM56364.1"/>
    <property type="molecule type" value="Genomic_DNA"/>
</dbReference>
<dbReference type="WBParaSite" id="ACOC_0000477801-mRNA-1">
    <property type="protein sequence ID" value="ACOC_0000477801-mRNA-1"/>
    <property type="gene ID" value="ACOC_0000477801"/>
</dbReference>
<gene>
    <name evidence="1" type="ORF">ACOC_LOCUS4779</name>
</gene>
<sequence>MIKRCLGVVPDANVSWLQGSRALSMSPACESICSHAASRENELAAAHHERHVLEYPRFQAGLRSLPHYSMIPGMRTVNVYGAVSE</sequence>
<accession>A0A0R3PJU5</accession>
<name>A0A0R3PJU5_ANGCS</name>
<organism evidence="3">
    <name type="scientific">Angiostrongylus costaricensis</name>
    <name type="common">Nematode worm</name>
    <dbReference type="NCBI Taxonomy" id="334426"/>
    <lineage>
        <taxon>Eukaryota</taxon>
        <taxon>Metazoa</taxon>
        <taxon>Ecdysozoa</taxon>
        <taxon>Nematoda</taxon>
        <taxon>Chromadorea</taxon>
        <taxon>Rhabditida</taxon>
        <taxon>Rhabditina</taxon>
        <taxon>Rhabditomorpha</taxon>
        <taxon>Strongyloidea</taxon>
        <taxon>Metastrongylidae</taxon>
        <taxon>Angiostrongylus</taxon>
    </lineage>
</organism>
<proteinExistence type="predicted"/>
<keyword evidence="2" id="KW-1185">Reference proteome</keyword>
<dbReference type="Proteomes" id="UP000267027">
    <property type="component" value="Unassembled WGS sequence"/>
</dbReference>
<evidence type="ECO:0000313" key="1">
    <source>
        <dbReference type="EMBL" id="VDM56364.1"/>
    </source>
</evidence>
<reference evidence="3" key="1">
    <citation type="submission" date="2017-02" db="UniProtKB">
        <authorList>
            <consortium name="WormBaseParasite"/>
        </authorList>
    </citation>
    <scope>IDENTIFICATION</scope>
</reference>